<feature type="region of interest" description="Disordered" evidence="10">
    <location>
        <begin position="654"/>
        <end position="684"/>
    </location>
</feature>
<dbReference type="PANTHER" id="PTHR12420:SF42">
    <property type="entry name" value="G2_M PHASE-SPECIFIC E3 UBIQUITIN-PROTEIN LIGASE"/>
    <property type="match status" value="1"/>
</dbReference>
<keyword evidence="7" id="KW-0862">Zinc</keyword>
<proteinExistence type="predicted"/>
<dbReference type="CDD" id="cd15669">
    <property type="entry name" value="ePHD_PHF7_G2E3_like"/>
    <property type="match status" value="1"/>
</dbReference>
<evidence type="ECO:0000256" key="7">
    <source>
        <dbReference type="ARBA" id="ARBA00022833"/>
    </source>
</evidence>
<evidence type="ECO:0000256" key="9">
    <source>
        <dbReference type="PROSITE-ProRule" id="PRU00175"/>
    </source>
</evidence>
<evidence type="ECO:0000259" key="12">
    <source>
        <dbReference type="PROSITE" id="PS51805"/>
    </source>
</evidence>
<dbReference type="Pfam" id="PF13771">
    <property type="entry name" value="zf-HC5HC2H"/>
    <property type="match status" value="1"/>
</dbReference>
<dbReference type="InterPro" id="IPR035983">
    <property type="entry name" value="Hect_E3_ubiquitin_ligase"/>
</dbReference>
<dbReference type="PROSITE" id="PS51805">
    <property type="entry name" value="EPHD"/>
    <property type="match status" value="1"/>
</dbReference>
<dbReference type="InterPro" id="IPR013083">
    <property type="entry name" value="Znf_RING/FYVE/PHD"/>
</dbReference>
<dbReference type="OrthoDB" id="512616at2759"/>
<dbReference type="GO" id="GO:0008270">
    <property type="term" value="F:zinc ion binding"/>
    <property type="evidence" value="ECO:0007669"/>
    <property type="project" value="UniProtKB-KW"/>
</dbReference>
<dbReference type="InterPro" id="IPR051188">
    <property type="entry name" value="PHD-type_Zinc_Finger"/>
</dbReference>
<keyword evidence="4" id="KW-0479">Metal-binding</keyword>
<evidence type="ECO:0000259" key="11">
    <source>
        <dbReference type="PROSITE" id="PS50089"/>
    </source>
</evidence>
<organism evidence="13">
    <name type="scientific">Tetraodon nigroviridis</name>
    <name type="common">Spotted green pufferfish</name>
    <name type="synonym">Chelonodon nigroviridis</name>
    <dbReference type="NCBI Taxonomy" id="99883"/>
    <lineage>
        <taxon>Eukaryota</taxon>
        <taxon>Metazoa</taxon>
        <taxon>Chordata</taxon>
        <taxon>Craniata</taxon>
        <taxon>Vertebrata</taxon>
        <taxon>Euteleostomi</taxon>
        <taxon>Actinopterygii</taxon>
        <taxon>Neopterygii</taxon>
        <taxon>Teleostei</taxon>
        <taxon>Neoteleostei</taxon>
        <taxon>Acanthomorphata</taxon>
        <taxon>Eupercaria</taxon>
        <taxon>Tetraodontiformes</taxon>
        <taxon>Tetradontoidea</taxon>
        <taxon>Tetraodontidae</taxon>
        <taxon>Tetraodon</taxon>
    </lineage>
</organism>
<evidence type="ECO:0000256" key="1">
    <source>
        <dbReference type="ARBA" id="ARBA00004123"/>
    </source>
</evidence>
<dbReference type="InterPro" id="IPR042013">
    <property type="entry name" value="PHF7/G2E3_ePHD"/>
</dbReference>
<protein>
    <submittedName>
        <fullName evidence="13">(spotted green pufferfish) hypothetical protein</fullName>
    </submittedName>
</protein>
<dbReference type="PANTHER" id="PTHR12420">
    <property type="entry name" value="PHD FINGER PROTEIN"/>
    <property type="match status" value="1"/>
</dbReference>
<feature type="domain" description="RING-type" evidence="11">
    <location>
        <begin position="127"/>
        <end position="176"/>
    </location>
</feature>
<keyword evidence="3" id="KW-0808">Transferase</keyword>
<dbReference type="Pfam" id="PF26054">
    <property type="entry name" value="PHD_G2E3"/>
    <property type="match status" value="1"/>
</dbReference>
<dbReference type="EMBL" id="CAAE01007089">
    <property type="protein sequence ID" value="CAF89650.1"/>
    <property type="molecule type" value="Genomic_DNA"/>
</dbReference>
<evidence type="ECO:0000313" key="13">
    <source>
        <dbReference type="EMBL" id="CAF89650.1"/>
    </source>
</evidence>
<dbReference type="SUPFAM" id="SSF56204">
    <property type="entry name" value="Hect, E3 ligase catalytic domain"/>
    <property type="match status" value="1"/>
</dbReference>
<evidence type="ECO:0000256" key="3">
    <source>
        <dbReference type="ARBA" id="ARBA00022679"/>
    </source>
</evidence>
<dbReference type="InterPro" id="IPR001841">
    <property type="entry name" value="Znf_RING"/>
</dbReference>
<dbReference type="InterPro" id="IPR059102">
    <property type="entry name" value="PHD_PHF7/G2E3-like"/>
</dbReference>
<evidence type="ECO:0000256" key="4">
    <source>
        <dbReference type="ARBA" id="ARBA00022723"/>
    </source>
</evidence>
<dbReference type="SUPFAM" id="SSF57903">
    <property type="entry name" value="FYVE/PHD zinc finger"/>
    <property type="match status" value="1"/>
</dbReference>
<dbReference type="AlphaFoldDB" id="Q4TBT2"/>
<evidence type="ECO:0000256" key="8">
    <source>
        <dbReference type="ARBA" id="ARBA00023242"/>
    </source>
</evidence>
<dbReference type="SMART" id="SM00249">
    <property type="entry name" value="PHD"/>
    <property type="match status" value="2"/>
</dbReference>
<dbReference type="Gene3D" id="3.30.40.10">
    <property type="entry name" value="Zinc/RING finger domain, C3HC4 (zinc finger)"/>
    <property type="match status" value="3"/>
</dbReference>
<dbReference type="InterPro" id="IPR034732">
    <property type="entry name" value="EPHD"/>
</dbReference>
<dbReference type="KEGG" id="tng:GSTEN00003623G001"/>
<reference evidence="13" key="2">
    <citation type="submission" date="2004-02" db="EMBL/GenBank/DDBJ databases">
        <authorList>
            <consortium name="Genoscope"/>
            <consortium name="Whitehead Institute Centre for Genome Research"/>
        </authorList>
    </citation>
    <scope>NUCLEOTIDE SEQUENCE</scope>
</reference>
<feature type="domain" description="PHD-type" evidence="12">
    <location>
        <begin position="1"/>
        <end position="110"/>
    </location>
</feature>
<evidence type="ECO:0000256" key="2">
    <source>
        <dbReference type="ARBA" id="ARBA00004906"/>
    </source>
</evidence>
<keyword evidence="6" id="KW-0833">Ubl conjugation pathway</keyword>
<sequence>MRVCALCLLGDDDPAVFGEKVVLRDHGFSIHYFCLRGEEDEGVFGFLVDDIKREIRRSARLTCCLCKMKGASVGCNVKSCRKTVHFPCSRKMGFISQFTGLFPSYCPDHCPAQTLCVSSELSLPQSCSICLDAIQPVLGHALLKCPCCHSSWFHRDCVQHQAHSAGLFFFRCTLCNNKERFQAEMLRMGIFIPERDASWELEADAYSDLLEVYRRCDAEECLCSHGRAHSAKTGYGRAAAAAGGPRKRPSDRLRLVCFSWFEVIRCRLCGSRGTHRRCSRLRAGTRAWACTDCTQATDGKAPLVTPPQASRRRSLLAKCPLSVPPHISSKRPALASQTSEDILRALARQLRPLGVQLEVGGAQALAAGLELVRRSDFDPAHTLNVSHLGGEAARQHFLELLMQQIQDSEVFEGPDGCRNLALDSRALRDDLYYDVGCLLALCLVHRGPPVSFFSPALYQCLFNYPANQPLAVGHMTPSTYFTCHVNKVAEAESVEELKAAAGACGAYLELAGCSAVSSLQEKEALVEDLVTFALITRMQLPLQRFREGLRTLGVFDQVQLSPATFFSVFCRVSAQLTAPTLSRFFTVNFSEDQERLAKEMSIVSFWRHLLLECEAGRSSVSLQDLLHFATGAREPPASGFLPPPSISFLHPAASSQLGGEQEDEGGRETWTQEGPSPQRELGSKHLLLPVTSSYQAFKGSMEQAVSRHVHLLPSEK</sequence>
<gene>
    <name evidence="13" type="ORF">GSTENG00003623001</name>
</gene>
<dbReference type="PROSITE" id="PS50089">
    <property type="entry name" value="ZF_RING_2"/>
    <property type="match status" value="1"/>
</dbReference>
<keyword evidence="8" id="KW-0539">Nucleus</keyword>
<dbReference type="GO" id="GO:0005634">
    <property type="term" value="C:nucleus"/>
    <property type="evidence" value="ECO:0007669"/>
    <property type="project" value="TreeGrafter"/>
</dbReference>
<keyword evidence="5 9" id="KW-0863">Zinc-finger</keyword>
<reference evidence="13" key="1">
    <citation type="journal article" date="2004" name="Nature">
        <title>Genome duplication in the teleost fish Tetraodon nigroviridis reveals the early vertebrate proto-karyotype.</title>
        <authorList>
            <person name="Jaillon O."/>
            <person name="Aury J.-M."/>
            <person name="Brunet F."/>
            <person name="Petit J.-L."/>
            <person name="Stange-Thomann N."/>
            <person name="Mauceli E."/>
            <person name="Bouneau L."/>
            <person name="Fischer C."/>
            <person name="Ozouf-Costaz C."/>
            <person name="Bernot A."/>
            <person name="Nicaud S."/>
            <person name="Jaffe D."/>
            <person name="Fisher S."/>
            <person name="Lutfalla G."/>
            <person name="Dossat C."/>
            <person name="Segurens B."/>
            <person name="Dasilva C."/>
            <person name="Salanoubat M."/>
            <person name="Levy M."/>
            <person name="Boudet N."/>
            <person name="Castellano S."/>
            <person name="Anthouard V."/>
            <person name="Jubin C."/>
            <person name="Castelli V."/>
            <person name="Katinka M."/>
            <person name="Vacherie B."/>
            <person name="Biemont C."/>
            <person name="Skalli Z."/>
            <person name="Cattolico L."/>
            <person name="Poulain J."/>
            <person name="De Berardinis V."/>
            <person name="Cruaud C."/>
            <person name="Duprat S."/>
            <person name="Brottier P."/>
            <person name="Coutanceau J.-P."/>
            <person name="Gouzy J."/>
            <person name="Parra G."/>
            <person name="Lardier G."/>
            <person name="Chapple C."/>
            <person name="McKernan K.J."/>
            <person name="McEwan P."/>
            <person name="Bosak S."/>
            <person name="Kellis M."/>
            <person name="Volff J.-N."/>
            <person name="Guigo R."/>
            <person name="Zody M.C."/>
            <person name="Mesirov J."/>
            <person name="Lindblad-Toh K."/>
            <person name="Birren B."/>
            <person name="Nusbaum C."/>
            <person name="Kahn D."/>
            <person name="Robinson-Rechavi M."/>
            <person name="Laudet V."/>
            <person name="Schachter V."/>
            <person name="Quetier F."/>
            <person name="Saurin W."/>
            <person name="Scarpelli C."/>
            <person name="Wincker P."/>
            <person name="Lander E.S."/>
            <person name="Weissenbach J."/>
            <person name="Roest Crollius H."/>
        </authorList>
    </citation>
    <scope>NUCLEOTIDE SEQUENCE [LARGE SCALE GENOMIC DNA]</scope>
</reference>
<accession>Q4TBT2</accession>
<comment type="caution">
    <text evidence="13">The sequence shown here is derived from an EMBL/GenBank/DDBJ whole genome shotgun (WGS) entry which is preliminary data.</text>
</comment>
<evidence type="ECO:0000256" key="5">
    <source>
        <dbReference type="ARBA" id="ARBA00022771"/>
    </source>
</evidence>
<dbReference type="GO" id="GO:0004842">
    <property type="term" value="F:ubiquitin-protein transferase activity"/>
    <property type="evidence" value="ECO:0007669"/>
    <property type="project" value="InterPro"/>
</dbReference>
<comment type="pathway">
    <text evidence="2">Protein modification; protein ubiquitination.</text>
</comment>
<evidence type="ECO:0000256" key="10">
    <source>
        <dbReference type="SAM" id="MobiDB-lite"/>
    </source>
</evidence>
<dbReference type="InterPro" id="IPR011011">
    <property type="entry name" value="Znf_FYVE_PHD"/>
</dbReference>
<name>Q4TBT2_TETNG</name>
<dbReference type="InterPro" id="IPR001965">
    <property type="entry name" value="Znf_PHD"/>
</dbReference>
<comment type="subcellular location">
    <subcellularLocation>
        <location evidence="1">Nucleus</location>
    </subcellularLocation>
</comment>
<evidence type="ECO:0000256" key="6">
    <source>
        <dbReference type="ARBA" id="ARBA00022786"/>
    </source>
</evidence>